<feature type="binding site" evidence="7">
    <location>
        <position position="55"/>
    </location>
    <ligand>
        <name>Mg(2+)</name>
        <dbReference type="ChEBI" id="CHEBI:18420"/>
    </ligand>
</feature>
<dbReference type="PANTHER" id="PTHR42307:SF3">
    <property type="entry name" value="PUP--PROTEIN LIGASE"/>
    <property type="match status" value="1"/>
</dbReference>
<gene>
    <name evidence="7 10" type="primary">pafA</name>
    <name evidence="10" type="ORF">H1R13_17455</name>
</gene>
<feature type="binding site" evidence="7">
    <location>
        <position position="420"/>
    </location>
    <ligand>
        <name>ATP</name>
        <dbReference type="ChEBI" id="CHEBI:30616"/>
    </ligand>
</feature>
<dbReference type="UniPathway" id="UPA00998"/>
<dbReference type="RefSeq" id="WP_028422924.1">
    <property type="nucleotide sequence ID" value="NZ_BAAAVP010000080.1"/>
</dbReference>
<keyword evidence="11" id="KW-1185">Reference proteome</keyword>
<feature type="active site" description="Proton acceptor" evidence="7 9">
    <location>
        <position position="57"/>
    </location>
</feature>
<comment type="caution">
    <text evidence="10">The sequence shown here is derived from an EMBL/GenBank/DDBJ whole genome shotgun (WGS) entry which is preliminary data.</text>
</comment>
<evidence type="ECO:0000313" key="10">
    <source>
        <dbReference type="EMBL" id="MBC2866703.1"/>
    </source>
</evidence>
<comment type="catalytic activity">
    <reaction evidence="7">
        <text>ATP + [prokaryotic ubiquitin-like protein]-L-glutamate + [protein]-L-lysine = ADP + phosphate + N(6)-([prokaryotic ubiquitin-like protein]-gamma-L-glutamyl)-[protein]-L-lysine.</text>
        <dbReference type="EC" id="6.3.1.19"/>
    </reaction>
</comment>
<keyword evidence="3 7" id="KW-0547">Nucleotide-binding</keyword>
<evidence type="ECO:0000256" key="6">
    <source>
        <dbReference type="ARBA" id="ARBA00022842"/>
    </source>
</evidence>
<keyword evidence="6 7" id="KW-0460">Magnesium</keyword>
<sequence>MDRRIFGLENEYGVTCTFRGQRRLSPDEVARYLFRRVVSWGRSSNVFLRNGARLYLDVGSHPEYATPECDNVTELVTHDKAGERILEGLLVDAERRLHEEGIAGDVYLFKNNTDSAGNSYGCHENYLVARHGEFSRLADILIPFLVTRQLLCGAGKVLQTPRGAVYCVSQRAEHIWEGVSSATTRSRPIINTRDEPHADAERYRRLHVIVGDSNMSETTMLLKVGATDLVLRMIEAGTVMRDLTLENPIRAIREVSHDITGRRKVRLASGREASALEVQREYYEKALDFCERRGIRTGTVERVLELWGRTLEAIESEDLDRIDTEIDWVMKYKLIERYRTKHNMTMSHPRVAQIDLAYHDIHRRRGLYYLLEKKGQAARVCNDLKIFEGKSVPPQTTRARLRGDFIRRAQEQRRDFTVDWVHLKLNDQAQRTVLCKDPFRSVDDRVEKLIAGM</sequence>
<dbReference type="GO" id="GO:0000287">
    <property type="term" value="F:magnesium ion binding"/>
    <property type="evidence" value="ECO:0007669"/>
    <property type="project" value="UniProtKB-UniRule"/>
</dbReference>
<evidence type="ECO:0000256" key="7">
    <source>
        <dbReference type="HAMAP-Rule" id="MF_02111"/>
    </source>
</evidence>
<proteinExistence type="inferred from homology"/>
<dbReference type="OrthoDB" id="9760627at2"/>
<feature type="binding site" evidence="7">
    <location>
        <position position="9"/>
    </location>
    <ligand>
        <name>Mg(2+)</name>
        <dbReference type="ChEBI" id="CHEBI:18420"/>
    </ligand>
</feature>
<comment type="miscellaneous">
    <text evidence="7">The reaction mechanism probably proceeds via the activation of Pup by phosphorylation of its C-terminal glutamate, which is then subject to nucleophilic attack by the substrate lysine, resulting in an isopeptide bond and the release of phosphate as a good leaving group.</text>
</comment>
<evidence type="ECO:0000256" key="2">
    <source>
        <dbReference type="ARBA" id="ARBA00022723"/>
    </source>
</evidence>
<dbReference type="AlphaFoldDB" id="A0A7X1I2X9"/>
<comment type="function">
    <text evidence="7">Catalyzes the covalent attachment of the prokaryotic ubiquitin-like protein modifier Pup to the proteasomal substrate proteins, thereby targeting them for proteasomal degradation. This tagging system is termed pupylation. The ligation reaction involves the side-chain carboxylate of the C-terminal glutamate of Pup and the side-chain amino group of a substrate lysine.</text>
</comment>
<dbReference type="GO" id="GO:0005524">
    <property type="term" value="F:ATP binding"/>
    <property type="evidence" value="ECO:0007669"/>
    <property type="project" value="UniProtKB-UniRule"/>
</dbReference>
<dbReference type="InterPro" id="IPR022279">
    <property type="entry name" value="Pup_ligase"/>
</dbReference>
<dbReference type="Pfam" id="PF03136">
    <property type="entry name" value="Pup_ligase"/>
    <property type="match status" value="1"/>
</dbReference>
<dbReference type="Proteomes" id="UP000517694">
    <property type="component" value="Unassembled WGS sequence"/>
</dbReference>
<keyword evidence="1 7" id="KW-0436">Ligase</keyword>
<dbReference type="GO" id="GO:0019787">
    <property type="term" value="F:ubiquitin-like protein transferase activity"/>
    <property type="evidence" value="ECO:0007669"/>
    <property type="project" value="UniProtKB-UniRule"/>
</dbReference>
<dbReference type="EMBL" id="JACMHY010000006">
    <property type="protein sequence ID" value="MBC2866703.1"/>
    <property type="molecule type" value="Genomic_DNA"/>
</dbReference>
<evidence type="ECO:0000256" key="4">
    <source>
        <dbReference type="ARBA" id="ARBA00022786"/>
    </source>
</evidence>
<protein>
    <recommendedName>
        <fullName evidence="7 8">Pup--protein ligase</fullName>
        <ecNumber evidence="7 8">6.3.1.19</ecNumber>
    </recommendedName>
    <alternativeName>
        <fullName evidence="7">Proteasome accessory factor A</fullName>
    </alternativeName>
    <alternativeName>
        <fullName evidence="7">Pup-conjugating enzyme</fullName>
    </alternativeName>
</protein>
<evidence type="ECO:0000313" key="11">
    <source>
        <dbReference type="Proteomes" id="UP000517694"/>
    </source>
</evidence>
<dbReference type="HAMAP" id="MF_02111">
    <property type="entry name" value="Pup_ligase"/>
    <property type="match status" value="1"/>
</dbReference>
<dbReference type="GO" id="GO:0010498">
    <property type="term" value="P:proteasomal protein catabolic process"/>
    <property type="evidence" value="ECO:0007669"/>
    <property type="project" value="UniProtKB-UniRule"/>
</dbReference>
<evidence type="ECO:0000256" key="8">
    <source>
        <dbReference type="NCBIfam" id="TIGR03686"/>
    </source>
</evidence>
<dbReference type="UniPathway" id="UPA00997"/>
<comment type="pathway">
    <text evidence="7">Protein degradation; proteasomal Pup-dependent pathway.</text>
</comment>
<evidence type="ECO:0000256" key="3">
    <source>
        <dbReference type="ARBA" id="ARBA00022741"/>
    </source>
</evidence>
<feature type="binding site" evidence="7">
    <location>
        <position position="66"/>
    </location>
    <ligand>
        <name>ATP</name>
        <dbReference type="ChEBI" id="CHEBI:30616"/>
    </ligand>
</feature>
<keyword evidence="4 7" id="KW-0833">Ubl conjugation pathway</keyword>
<dbReference type="InterPro" id="IPR004347">
    <property type="entry name" value="Pup_ligase/deamidase"/>
</dbReference>
<dbReference type="PANTHER" id="PTHR42307">
    <property type="entry name" value="PUP DEAMIDASE/DEPUPYLASE"/>
    <property type="match status" value="1"/>
</dbReference>
<keyword evidence="5 7" id="KW-0067">ATP-binding</keyword>
<feature type="binding site" evidence="7">
    <location>
        <position position="53"/>
    </location>
    <ligand>
        <name>ATP</name>
        <dbReference type="ChEBI" id="CHEBI:30616"/>
    </ligand>
</feature>
<name>A0A7X1I2X9_9ACTN</name>
<comment type="similarity">
    <text evidence="7">Belongs to the Pup ligase/Pup deamidase family. Pup-conjugating enzyme subfamily.</text>
</comment>
<dbReference type="EC" id="6.3.1.19" evidence="7 8"/>
<comment type="pathway">
    <text evidence="7">Protein modification; protein pupylation.</text>
</comment>
<evidence type="ECO:0000256" key="1">
    <source>
        <dbReference type="ARBA" id="ARBA00022598"/>
    </source>
</evidence>
<dbReference type="GO" id="GO:0016879">
    <property type="term" value="F:ligase activity, forming carbon-nitrogen bonds"/>
    <property type="evidence" value="ECO:0007669"/>
    <property type="project" value="UniProtKB-UniRule"/>
</dbReference>
<organism evidence="10 11">
    <name type="scientific">Streptomyces mexicanus</name>
    <dbReference type="NCBI Taxonomy" id="178566"/>
    <lineage>
        <taxon>Bacteria</taxon>
        <taxon>Bacillati</taxon>
        <taxon>Actinomycetota</taxon>
        <taxon>Actinomycetes</taxon>
        <taxon>Kitasatosporales</taxon>
        <taxon>Streptomycetaceae</taxon>
        <taxon>Streptomyces</taxon>
    </lineage>
</organism>
<evidence type="ECO:0000256" key="5">
    <source>
        <dbReference type="ARBA" id="ARBA00022840"/>
    </source>
</evidence>
<dbReference type="PIRSF" id="PIRSF018077">
    <property type="entry name" value="UCP018077"/>
    <property type="match status" value="1"/>
</dbReference>
<reference evidence="10 11" key="1">
    <citation type="submission" date="2020-08" db="EMBL/GenBank/DDBJ databases">
        <title>Whole-Genome Sequence of French Clinical Streptomyces mexicanus Strain Q0842.</title>
        <authorList>
            <person name="Boxberger M."/>
            <person name="La Scola B."/>
        </authorList>
    </citation>
    <scope>NUCLEOTIDE SEQUENCE [LARGE SCALE GENOMIC DNA]</scope>
    <source>
        <strain evidence="10 11">Marseille-Q0842</strain>
    </source>
</reference>
<dbReference type="GO" id="GO:0019941">
    <property type="term" value="P:modification-dependent protein catabolic process"/>
    <property type="evidence" value="ECO:0007669"/>
    <property type="project" value="UniProtKB-UniRule"/>
</dbReference>
<accession>A0A7X1I2X9</accession>
<dbReference type="NCBIfam" id="TIGR03686">
    <property type="entry name" value="pupylate_PafA"/>
    <property type="match status" value="1"/>
</dbReference>
<evidence type="ECO:0000256" key="9">
    <source>
        <dbReference type="PIRSR" id="PIRSR018077-1"/>
    </source>
</evidence>
<feature type="binding site" evidence="7">
    <location>
        <position position="63"/>
    </location>
    <ligand>
        <name>Mg(2+)</name>
        <dbReference type="ChEBI" id="CHEBI:18420"/>
    </ligand>
</feature>
<keyword evidence="2 7" id="KW-0479">Metal-binding</keyword>
<dbReference type="GO" id="GO:0070490">
    <property type="term" value="P:protein pupylation"/>
    <property type="evidence" value="ECO:0007669"/>
    <property type="project" value="UniProtKB-UniRule"/>
</dbReference>